<comment type="similarity">
    <text evidence="2">Belongs to the ATP-dependent AMP-binding enzyme family.</text>
</comment>
<dbReference type="GO" id="GO:0008610">
    <property type="term" value="P:lipid biosynthetic process"/>
    <property type="evidence" value="ECO:0007669"/>
    <property type="project" value="UniProtKB-ARBA"/>
</dbReference>
<feature type="transmembrane region" description="Helical" evidence="6">
    <location>
        <begin position="1594"/>
        <end position="1616"/>
    </location>
</feature>
<comment type="caution">
    <text evidence="8">The sequence shown here is derived from an EMBL/GenBank/DDBJ whole genome shotgun (WGS) entry which is preliminary data.</text>
</comment>
<dbReference type="InterPro" id="IPR023213">
    <property type="entry name" value="CAT-like_dom_sf"/>
</dbReference>
<keyword evidence="9" id="KW-1185">Reference proteome</keyword>
<dbReference type="GO" id="GO:0003824">
    <property type="term" value="F:catalytic activity"/>
    <property type="evidence" value="ECO:0007669"/>
    <property type="project" value="InterPro"/>
</dbReference>
<dbReference type="InterPro" id="IPR006162">
    <property type="entry name" value="Ppantetheine_attach_site"/>
</dbReference>
<dbReference type="InterPro" id="IPR045851">
    <property type="entry name" value="AMP-bd_C_sf"/>
</dbReference>
<dbReference type="Pfam" id="PF00501">
    <property type="entry name" value="AMP-binding"/>
    <property type="match status" value="1"/>
</dbReference>
<dbReference type="InterPro" id="IPR036259">
    <property type="entry name" value="MFS_trans_sf"/>
</dbReference>
<evidence type="ECO:0000256" key="6">
    <source>
        <dbReference type="SAM" id="Phobius"/>
    </source>
</evidence>
<feature type="transmembrane region" description="Helical" evidence="6">
    <location>
        <begin position="1794"/>
        <end position="1816"/>
    </location>
</feature>
<feature type="transmembrane region" description="Helical" evidence="6">
    <location>
        <begin position="1734"/>
        <end position="1753"/>
    </location>
</feature>
<dbReference type="PANTHER" id="PTHR45527">
    <property type="entry name" value="NONRIBOSOMAL PEPTIDE SYNTHETASE"/>
    <property type="match status" value="1"/>
</dbReference>
<evidence type="ECO:0000256" key="1">
    <source>
        <dbReference type="ARBA" id="ARBA00001957"/>
    </source>
</evidence>
<name>A0A919BS57_STRFL</name>
<dbReference type="InterPro" id="IPR011701">
    <property type="entry name" value="MFS"/>
</dbReference>
<dbReference type="Gene3D" id="1.10.1200.10">
    <property type="entry name" value="ACP-like"/>
    <property type="match status" value="1"/>
</dbReference>
<dbReference type="PANTHER" id="PTHR45527:SF1">
    <property type="entry name" value="FATTY ACID SYNTHASE"/>
    <property type="match status" value="1"/>
</dbReference>
<dbReference type="PROSITE" id="PS00455">
    <property type="entry name" value="AMP_BINDING"/>
    <property type="match status" value="1"/>
</dbReference>
<dbReference type="SUPFAM" id="SSF103473">
    <property type="entry name" value="MFS general substrate transporter"/>
    <property type="match status" value="1"/>
</dbReference>
<dbReference type="SUPFAM" id="SSF56801">
    <property type="entry name" value="Acetyl-CoA synthetase-like"/>
    <property type="match status" value="1"/>
</dbReference>
<dbReference type="GO" id="GO:0072330">
    <property type="term" value="P:monocarboxylic acid biosynthetic process"/>
    <property type="evidence" value="ECO:0007669"/>
    <property type="project" value="UniProtKB-ARBA"/>
</dbReference>
<dbReference type="Pfam" id="PF00975">
    <property type="entry name" value="Thioesterase"/>
    <property type="match status" value="1"/>
</dbReference>
<feature type="domain" description="Carrier" evidence="7">
    <location>
        <begin position="1052"/>
        <end position="1130"/>
    </location>
</feature>
<dbReference type="EMBL" id="BNBE01000002">
    <property type="protein sequence ID" value="GHG07754.1"/>
    <property type="molecule type" value="Genomic_DNA"/>
</dbReference>
<evidence type="ECO:0000313" key="8">
    <source>
        <dbReference type="EMBL" id="GHG07754.1"/>
    </source>
</evidence>
<dbReference type="PROSITE" id="PS00012">
    <property type="entry name" value="PHOSPHOPANTETHEINE"/>
    <property type="match status" value="1"/>
</dbReference>
<dbReference type="CDD" id="cd19531">
    <property type="entry name" value="LCL_NRPS-like"/>
    <property type="match status" value="1"/>
</dbReference>
<dbReference type="RefSeq" id="WP_190042710.1">
    <property type="nucleotide sequence ID" value="NZ_BNBE01000002.1"/>
</dbReference>
<dbReference type="InterPro" id="IPR025110">
    <property type="entry name" value="AMP-bd_C"/>
</dbReference>
<keyword evidence="6" id="KW-0812">Transmembrane</keyword>
<dbReference type="Pfam" id="PF00668">
    <property type="entry name" value="Condensation"/>
    <property type="match status" value="1"/>
</dbReference>
<dbReference type="Gene3D" id="3.30.559.30">
    <property type="entry name" value="Nonribosomal peptide synthetase, condensation domain"/>
    <property type="match status" value="1"/>
</dbReference>
<dbReference type="Gene3D" id="2.30.38.10">
    <property type="entry name" value="Luciferase, Domain 3"/>
    <property type="match status" value="1"/>
</dbReference>
<feature type="compositionally biased region" description="Basic residues" evidence="5">
    <location>
        <begin position="1444"/>
        <end position="1454"/>
    </location>
</feature>
<comment type="cofactor">
    <cofactor evidence="1">
        <name>pantetheine 4'-phosphate</name>
        <dbReference type="ChEBI" id="CHEBI:47942"/>
    </cofactor>
</comment>
<dbReference type="CDD" id="cd06173">
    <property type="entry name" value="MFS_MefA_like"/>
    <property type="match status" value="1"/>
</dbReference>
<proteinExistence type="inferred from homology"/>
<keyword evidence="3" id="KW-0596">Phosphopantetheine</keyword>
<dbReference type="InterPro" id="IPR000873">
    <property type="entry name" value="AMP-dep_synth/lig_dom"/>
</dbReference>
<feature type="region of interest" description="Disordered" evidence="5">
    <location>
        <begin position="892"/>
        <end position="918"/>
    </location>
</feature>
<dbReference type="Gene3D" id="3.40.50.1820">
    <property type="entry name" value="alpha/beta hydrolase"/>
    <property type="match status" value="1"/>
</dbReference>
<evidence type="ECO:0000256" key="5">
    <source>
        <dbReference type="SAM" id="MobiDB-lite"/>
    </source>
</evidence>
<feature type="transmembrane region" description="Helical" evidence="6">
    <location>
        <begin position="1849"/>
        <end position="1872"/>
    </location>
</feature>
<dbReference type="GO" id="GO:0044550">
    <property type="term" value="P:secondary metabolite biosynthetic process"/>
    <property type="evidence" value="ECO:0007669"/>
    <property type="project" value="TreeGrafter"/>
</dbReference>
<dbReference type="Pfam" id="PF07690">
    <property type="entry name" value="MFS_1"/>
    <property type="match status" value="1"/>
</dbReference>
<protein>
    <recommendedName>
        <fullName evidence="7">Carrier domain-containing protein</fullName>
    </recommendedName>
</protein>
<dbReference type="InterPro" id="IPR036736">
    <property type="entry name" value="ACP-like_sf"/>
</dbReference>
<dbReference type="InterPro" id="IPR029058">
    <property type="entry name" value="AB_hydrolase_fold"/>
</dbReference>
<feature type="transmembrane region" description="Helical" evidence="6">
    <location>
        <begin position="1528"/>
        <end position="1549"/>
    </location>
</feature>
<dbReference type="Gene3D" id="3.30.300.30">
    <property type="match status" value="1"/>
</dbReference>
<evidence type="ECO:0000256" key="4">
    <source>
        <dbReference type="ARBA" id="ARBA00022553"/>
    </source>
</evidence>
<feature type="transmembrane region" description="Helical" evidence="6">
    <location>
        <begin position="1555"/>
        <end position="1574"/>
    </location>
</feature>
<dbReference type="InterPro" id="IPR020806">
    <property type="entry name" value="PKS_PP-bd"/>
</dbReference>
<evidence type="ECO:0000256" key="3">
    <source>
        <dbReference type="ARBA" id="ARBA00022450"/>
    </source>
</evidence>
<dbReference type="Pfam" id="PF00550">
    <property type="entry name" value="PP-binding"/>
    <property type="match status" value="1"/>
</dbReference>
<dbReference type="InterPro" id="IPR001031">
    <property type="entry name" value="Thioesterase"/>
</dbReference>
<dbReference type="CDD" id="cd05930">
    <property type="entry name" value="A_NRPS"/>
    <property type="match status" value="1"/>
</dbReference>
<dbReference type="Proteomes" id="UP000632849">
    <property type="component" value="Unassembled WGS sequence"/>
</dbReference>
<feature type="transmembrane region" description="Helical" evidence="6">
    <location>
        <begin position="1759"/>
        <end position="1782"/>
    </location>
</feature>
<reference evidence="8" key="2">
    <citation type="submission" date="2020-09" db="EMBL/GenBank/DDBJ databases">
        <authorList>
            <person name="Sun Q."/>
            <person name="Ohkuma M."/>
        </authorList>
    </citation>
    <scope>NUCLEOTIDE SEQUENCE</scope>
    <source>
        <strain evidence="8">JCM 4122</strain>
    </source>
</reference>
<feature type="region of interest" description="Disordered" evidence="5">
    <location>
        <begin position="1409"/>
        <end position="1454"/>
    </location>
</feature>
<dbReference type="PROSITE" id="PS50075">
    <property type="entry name" value="CARRIER"/>
    <property type="match status" value="1"/>
</dbReference>
<dbReference type="InterPro" id="IPR010071">
    <property type="entry name" value="AA_adenyl_dom"/>
</dbReference>
<dbReference type="InterPro" id="IPR020845">
    <property type="entry name" value="AMP-binding_CS"/>
</dbReference>
<feature type="region of interest" description="Disordered" evidence="5">
    <location>
        <begin position="630"/>
        <end position="659"/>
    </location>
</feature>
<dbReference type="GO" id="GO:0043041">
    <property type="term" value="P:amino acid activation for nonribosomal peptide biosynthetic process"/>
    <property type="evidence" value="ECO:0007669"/>
    <property type="project" value="TreeGrafter"/>
</dbReference>
<dbReference type="InterPro" id="IPR001242">
    <property type="entry name" value="Condensation_dom"/>
</dbReference>
<feature type="region of interest" description="Disordered" evidence="5">
    <location>
        <begin position="26"/>
        <end position="46"/>
    </location>
</feature>
<reference evidence="8" key="1">
    <citation type="journal article" date="2014" name="Int. J. Syst. Evol. Microbiol.">
        <title>Complete genome sequence of Corynebacterium casei LMG S-19264T (=DSM 44701T), isolated from a smear-ripened cheese.</title>
        <authorList>
            <consortium name="US DOE Joint Genome Institute (JGI-PGF)"/>
            <person name="Walter F."/>
            <person name="Albersmeier A."/>
            <person name="Kalinowski J."/>
            <person name="Ruckert C."/>
        </authorList>
    </citation>
    <scope>NUCLEOTIDE SEQUENCE</scope>
    <source>
        <strain evidence="8">JCM 4122</strain>
    </source>
</reference>
<dbReference type="FunFam" id="1.10.1200.10:FF:000016">
    <property type="entry name" value="Non-ribosomal peptide synthase"/>
    <property type="match status" value="1"/>
</dbReference>
<accession>A0A919BS57</accession>
<dbReference type="GO" id="GO:0005737">
    <property type="term" value="C:cytoplasm"/>
    <property type="evidence" value="ECO:0007669"/>
    <property type="project" value="TreeGrafter"/>
</dbReference>
<feature type="transmembrane region" description="Helical" evidence="6">
    <location>
        <begin position="1622"/>
        <end position="1642"/>
    </location>
</feature>
<dbReference type="SMART" id="SM00823">
    <property type="entry name" value="PKS_PP"/>
    <property type="match status" value="1"/>
</dbReference>
<dbReference type="GO" id="GO:0022857">
    <property type="term" value="F:transmembrane transporter activity"/>
    <property type="evidence" value="ECO:0007669"/>
    <property type="project" value="InterPro"/>
</dbReference>
<feature type="transmembrane region" description="Helical" evidence="6">
    <location>
        <begin position="1674"/>
        <end position="1697"/>
    </location>
</feature>
<gene>
    <name evidence="8" type="ORF">GCM10017667_44310</name>
</gene>
<dbReference type="GO" id="GO:0031177">
    <property type="term" value="F:phosphopantetheine binding"/>
    <property type="evidence" value="ECO:0007669"/>
    <property type="project" value="InterPro"/>
</dbReference>
<dbReference type="Pfam" id="PF13193">
    <property type="entry name" value="AMP-binding_C"/>
    <property type="match status" value="1"/>
</dbReference>
<evidence type="ECO:0000256" key="2">
    <source>
        <dbReference type="ARBA" id="ARBA00006432"/>
    </source>
</evidence>
<dbReference type="SUPFAM" id="SSF53474">
    <property type="entry name" value="alpha/beta-Hydrolases"/>
    <property type="match status" value="1"/>
</dbReference>
<keyword evidence="6" id="KW-1133">Transmembrane helix</keyword>
<dbReference type="Gene3D" id="1.20.1250.20">
    <property type="entry name" value="MFS general substrate transporter like domains"/>
    <property type="match status" value="1"/>
</dbReference>
<feature type="transmembrane region" description="Helical" evidence="6">
    <location>
        <begin position="1703"/>
        <end position="1727"/>
    </location>
</feature>
<feature type="transmembrane region" description="Helical" evidence="6">
    <location>
        <begin position="1495"/>
        <end position="1516"/>
    </location>
</feature>
<dbReference type="Gene3D" id="3.30.559.10">
    <property type="entry name" value="Chloramphenicol acetyltransferase-like domain"/>
    <property type="match status" value="1"/>
</dbReference>
<dbReference type="Gene3D" id="3.40.50.980">
    <property type="match status" value="2"/>
</dbReference>
<dbReference type="NCBIfam" id="TIGR01733">
    <property type="entry name" value="AA-adenyl-dom"/>
    <property type="match status" value="1"/>
</dbReference>
<dbReference type="InterPro" id="IPR009081">
    <property type="entry name" value="PP-bd_ACP"/>
</dbReference>
<dbReference type="FunFam" id="3.40.50.980:FF:000001">
    <property type="entry name" value="Non-ribosomal peptide synthetase"/>
    <property type="match status" value="1"/>
</dbReference>
<keyword evidence="6" id="KW-0472">Membrane</keyword>
<feature type="compositionally biased region" description="Low complexity" evidence="5">
    <location>
        <begin position="632"/>
        <end position="645"/>
    </location>
</feature>
<dbReference type="GO" id="GO:0017000">
    <property type="term" value="P:antibiotic biosynthetic process"/>
    <property type="evidence" value="ECO:0007669"/>
    <property type="project" value="UniProtKB-ARBA"/>
</dbReference>
<sequence length="1911" mass="202505">MTDLQDLPPDWSATKRALLSRRLRGAATPARVVDPRPAGTAPPLSSGQERLWFMDQFSPGSTAYTLAPARRFRGPFDRAALDAALTDLVARHESLRMTFGTTDDGTAEVRIAEPAPFTARYADAGTAPGTDTGAPPDARAAAALGALIAEPFDLRTGPLLRALVVRVGEDDHVLALVMHHIICDGWSIDLLNRELDVRYAHHAHGEPGELPPLEVQFGDYAAWQRARLESGDLAASRAYWREALDGVPALELPSDRPRPPLFTFDGAAVEFRWNTELSLRISELARNHGASTYMVLMAAFQALLSRHTGQYDFAVGSAVAGRLHRELENVVGAFVNMLPIRARLSADLEFGRLVDLVRETTLDAYAHQEVPFEQMVNDLAVERDVSRAAVFQTTFAFQNYGDRAAGPATGPAGLAAEGFGYEATTTHADLALYMREEADGGLYGLLTYRTDLFDAGTAERLVERFELLASAAVAEPALPVGRLPLLGEAERTAVLETWAAGPALPDDGPATLTRALADAAARTPDAPALVFGDRTLTHGDLDRRATAMARRLRALGVGADDRVAVCLEQSAELAVALVAVLKAGGGYLPLDPEQPPARLTRLVTDAGAKVLVTDTALRARFGDHPAAELLTDDGGAAADGTGADGSQEGGAGEDGTPLEEVSGPDDLAYVIYTSGSTGAPKGVAVQHRQFLNYLAGVSERLRIEPGASFGLLQSLSFDFSMTMLYLALTTGGRVHLLPRRIAGVELAAEIERAGIDHLKMTPSHLAALTADAPMERLLPRRSLVLGGEASSLSWAAGIAALGRCAVFNHYGPTEATVGITVHEVTAGAPDAPGSTPIGRPLAGGRCYVLDEALNPVPPGVTGELYVGGDRLARGYLGRPDLTAERFLHDPYAGPHAAPYGPPHDDAPSPAPHDGPYDGPRMYRTGDLARWRADGTLEYLGRGDDQIKVRGYRVEPGEIEAALTALPGITQAVVLARGEGVRQNLVAYLERPAGGEPPAAAALRAVLGEVLPDHMVPARYVVLERFPLLAHGKVDRKALPAPADGPAGGGHTEPEGETEQVIAAIWADLLELPRVGALDDFFELGGHSLLATQVVARMRRAFPGLAVPVGVMDLFKHPTVRRLAARVTAPGGDDGPRGLLHRLTPERVRTTASVICAPYGGGSALIYKPLADALPADWALYSLAVPGHELGEEPMDADEVARLCAEEVLAGIPGPLVFYGHCGVGVRLVVETARRLEAAGREIDALHLGGIFPFARPKGRGAALAERFAELAARLRSDQGMINTLSAAGLDVADVDEEQLRLILHNRRVGTKGAERYFGELYESEGGTLAAPVISVCGDRDPATEFHQERFREWHRISGTAAVVVLDEAGHFYLKYRAAELAVILTEVHRSLAAGEEARHERAPGSTWWLAGVSRDGTNTDTGTAEVPGTDTGEAPEAGPEERPRRRPSGGRARRPVRPTMARFLAVATGQQLSMIGSALTEFALPIWIYLQTGSLVHLGLLAAFGLVPSILVAPLAGAVVDRGDRRRVMLWGDVAAGLTQAALLVLHLTGSLEVWHCYVLVALLSASLAFQRVAWGSAVPQLVPKRFLGRANGVVQMALGLAQFLVPLIAVGILHAVGLGGILVFDVVSYLIATGVTLAVRFPDAMAATRRESVGAEIRAGFGRALGSRHFRAMLFWFAALNVFLSPLFLLVTPLVLSFSTTAAAGWVSTAAGLGAVLGGLTLLVWGGPRRLRLRGVLIATLGLAAACVVTGLRPSVAVVAAGAFGMTYGLALLNGIYATVVQTKVPTRFHGRVIAVNTMVAWSTLPIGFALVAPAGPALLQPLMDEGGALASSVGALIGTGDGRGIGLLYLLFGLAMAALVLISFCIPVLARFDHEVPDAESDDLLGLEVLRGRVKSEAPRDLVKSERNA</sequence>
<evidence type="ECO:0000313" key="9">
    <source>
        <dbReference type="Proteomes" id="UP000632849"/>
    </source>
</evidence>
<evidence type="ECO:0000259" key="7">
    <source>
        <dbReference type="PROSITE" id="PS50075"/>
    </source>
</evidence>
<organism evidence="8 9">
    <name type="scientific">Streptomyces filamentosus</name>
    <name type="common">Streptomyces roseosporus</name>
    <dbReference type="NCBI Taxonomy" id="67294"/>
    <lineage>
        <taxon>Bacteria</taxon>
        <taxon>Bacillati</taxon>
        <taxon>Actinomycetota</taxon>
        <taxon>Actinomycetes</taxon>
        <taxon>Kitasatosporales</taxon>
        <taxon>Streptomycetaceae</taxon>
        <taxon>Streptomyces</taxon>
    </lineage>
</organism>
<dbReference type="SUPFAM" id="SSF52777">
    <property type="entry name" value="CoA-dependent acyltransferases"/>
    <property type="match status" value="2"/>
</dbReference>
<keyword evidence="4" id="KW-0597">Phosphoprotein</keyword>